<dbReference type="EC" id="3.2.1.23" evidence="3"/>
<protein>
    <recommendedName>
        <fullName evidence="3">beta-galactosidase</fullName>
        <ecNumber evidence="3">3.2.1.23</ecNumber>
    </recommendedName>
</protein>
<dbReference type="GO" id="GO:0005975">
    <property type="term" value="P:carbohydrate metabolic process"/>
    <property type="evidence" value="ECO:0007669"/>
    <property type="project" value="InterPro"/>
</dbReference>
<proteinExistence type="inferred from homology"/>
<keyword evidence="4" id="KW-1133">Transmembrane helix</keyword>
<evidence type="ECO:0000256" key="3">
    <source>
        <dbReference type="ARBA" id="ARBA00012756"/>
    </source>
</evidence>
<organism evidence="6 7">
    <name type="scientific">Populus alba x Populus x berolinensis</name>
    <dbReference type="NCBI Taxonomy" id="444605"/>
    <lineage>
        <taxon>Eukaryota</taxon>
        <taxon>Viridiplantae</taxon>
        <taxon>Streptophyta</taxon>
        <taxon>Embryophyta</taxon>
        <taxon>Tracheophyta</taxon>
        <taxon>Spermatophyta</taxon>
        <taxon>Magnoliopsida</taxon>
        <taxon>eudicotyledons</taxon>
        <taxon>Gunneridae</taxon>
        <taxon>Pentapetalae</taxon>
        <taxon>rosids</taxon>
        <taxon>fabids</taxon>
        <taxon>Malpighiales</taxon>
        <taxon>Salicaceae</taxon>
        <taxon>Saliceae</taxon>
        <taxon>Populus</taxon>
    </lineage>
</organism>
<dbReference type="PANTHER" id="PTHR23421">
    <property type="entry name" value="BETA-GALACTOSIDASE RELATED"/>
    <property type="match status" value="1"/>
</dbReference>
<reference evidence="6 7" key="1">
    <citation type="journal article" date="2023" name="Mol. Ecol. Resour.">
        <title>Chromosome-level genome assembly of a triploid poplar Populus alba 'Berolinensis'.</title>
        <authorList>
            <person name="Chen S."/>
            <person name="Yu Y."/>
            <person name="Wang X."/>
            <person name="Wang S."/>
            <person name="Zhang T."/>
            <person name="Zhou Y."/>
            <person name="He R."/>
            <person name="Meng N."/>
            <person name="Wang Y."/>
            <person name="Liu W."/>
            <person name="Liu Z."/>
            <person name="Liu J."/>
            <person name="Guo Q."/>
            <person name="Huang H."/>
            <person name="Sederoff R.R."/>
            <person name="Wang G."/>
            <person name="Qu G."/>
            <person name="Chen S."/>
        </authorList>
    </citation>
    <scope>NUCLEOTIDE SEQUENCE [LARGE SCALE GENOMIC DNA]</scope>
    <source>
        <strain evidence="6">SC-2020</strain>
    </source>
</reference>
<gene>
    <name evidence="6" type="ORF">NC653_011787</name>
</gene>
<dbReference type="EMBL" id="JAQIZT010000004">
    <property type="protein sequence ID" value="KAJ7001477.1"/>
    <property type="molecule type" value="Genomic_DNA"/>
</dbReference>
<sequence length="147" mass="16866">MLSSVIAHGDKKKGVTYDGRSLIINGKRELLFSGSIHYPRSTPEMWPELIQKAKRGGLNVIQTYVFWNIHEPEQGKFNFEGPYDLVKFIKTIGENGMSATIRLGPFIQAEWNHGYESTPCFLLLIIAYFILLHTPLYVYLSYTLFSM</sequence>
<evidence type="ECO:0000256" key="2">
    <source>
        <dbReference type="ARBA" id="ARBA00009809"/>
    </source>
</evidence>
<keyword evidence="7" id="KW-1185">Reference proteome</keyword>
<comment type="caution">
    <text evidence="6">The sequence shown here is derived from an EMBL/GenBank/DDBJ whole genome shotgun (WGS) entry which is preliminary data.</text>
</comment>
<evidence type="ECO:0000313" key="7">
    <source>
        <dbReference type="Proteomes" id="UP001164929"/>
    </source>
</evidence>
<evidence type="ECO:0000256" key="4">
    <source>
        <dbReference type="SAM" id="Phobius"/>
    </source>
</evidence>
<feature type="transmembrane region" description="Helical" evidence="4">
    <location>
        <begin position="120"/>
        <end position="140"/>
    </location>
</feature>
<dbReference type="AlphaFoldDB" id="A0AAD6W6W7"/>
<dbReference type="Gene3D" id="3.20.20.80">
    <property type="entry name" value="Glycosidases"/>
    <property type="match status" value="1"/>
</dbReference>
<dbReference type="SUPFAM" id="SSF51445">
    <property type="entry name" value="(Trans)glycosidases"/>
    <property type="match status" value="1"/>
</dbReference>
<evidence type="ECO:0000259" key="5">
    <source>
        <dbReference type="Pfam" id="PF01301"/>
    </source>
</evidence>
<dbReference type="InterPro" id="IPR031330">
    <property type="entry name" value="Gly_Hdrlase_35_cat"/>
</dbReference>
<dbReference type="InterPro" id="IPR017853">
    <property type="entry name" value="GH"/>
</dbReference>
<feature type="domain" description="Glycoside hydrolase 35 catalytic" evidence="5">
    <location>
        <begin position="21"/>
        <end position="114"/>
    </location>
</feature>
<accession>A0AAD6W6W7</accession>
<keyword evidence="4" id="KW-0472">Membrane</keyword>
<dbReference type="Pfam" id="PF01301">
    <property type="entry name" value="Glyco_hydro_35"/>
    <property type="match status" value="1"/>
</dbReference>
<dbReference type="GO" id="GO:0004565">
    <property type="term" value="F:beta-galactosidase activity"/>
    <property type="evidence" value="ECO:0007669"/>
    <property type="project" value="UniProtKB-EC"/>
</dbReference>
<evidence type="ECO:0000313" key="6">
    <source>
        <dbReference type="EMBL" id="KAJ7001477.1"/>
    </source>
</evidence>
<dbReference type="PRINTS" id="PR00742">
    <property type="entry name" value="GLHYDRLASE35"/>
</dbReference>
<comment type="catalytic activity">
    <reaction evidence="1">
        <text>Hydrolysis of terminal non-reducing beta-D-galactose residues in beta-D-galactosides.</text>
        <dbReference type="EC" id="3.2.1.23"/>
    </reaction>
</comment>
<dbReference type="Proteomes" id="UP001164929">
    <property type="component" value="Chromosome 4"/>
</dbReference>
<keyword evidence="4" id="KW-0812">Transmembrane</keyword>
<dbReference type="InterPro" id="IPR001944">
    <property type="entry name" value="Glycoside_Hdrlase_35"/>
</dbReference>
<comment type="similarity">
    <text evidence="2">Belongs to the glycosyl hydrolase 35 family.</text>
</comment>
<evidence type="ECO:0000256" key="1">
    <source>
        <dbReference type="ARBA" id="ARBA00001412"/>
    </source>
</evidence>
<name>A0AAD6W6W7_9ROSI</name>